<dbReference type="RefSeq" id="XP_505948.1">
    <property type="nucleotide sequence ID" value="XM_505948.1"/>
</dbReference>
<dbReference type="KEGG" id="yli:2908696"/>
<dbReference type="OMA" id="CPYDLFQ"/>
<dbReference type="EMBL" id="KZ857329">
    <property type="protein sequence ID" value="RDW27613.1"/>
    <property type="molecule type" value="Genomic_DNA"/>
</dbReference>
<dbReference type="GO" id="GO:0005685">
    <property type="term" value="C:U1 snRNP"/>
    <property type="evidence" value="ECO:0007669"/>
    <property type="project" value="EnsemblFungi"/>
</dbReference>
<evidence type="ECO:0000313" key="2">
    <source>
        <dbReference type="EMBL" id="AOW07784.1"/>
    </source>
</evidence>
<dbReference type="GO" id="GO:0006376">
    <property type="term" value="P:mRNA splice site recognition"/>
    <property type="evidence" value="ECO:0007669"/>
    <property type="project" value="InterPro"/>
</dbReference>
<name>A0A1D8NQ87_YARLL</name>
<reference evidence="3 5" key="2">
    <citation type="submission" date="2018-07" db="EMBL/GenBank/DDBJ databases">
        <title>Draft Genome Assemblies for Five Robust Yarrowia lipolytica Strains Exhibiting High Lipid Production and Pentose Sugar Utilization and Sugar Alcohol Secretion from Undetoxified Lignocellulosic Biomass Hydrolysates.</title>
        <authorList>
            <consortium name="DOE Joint Genome Institute"/>
            <person name="Walker C."/>
            <person name="Ryu S."/>
            <person name="Na H."/>
            <person name="Zane M."/>
            <person name="LaButti K."/>
            <person name="Lipzen A."/>
            <person name="Haridas S."/>
            <person name="Barry K."/>
            <person name="Grigoriev I.V."/>
            <person name="Quarterman J."/>
            <person name="Slininger P."/>
            <person name="Dien B."/>
            <person name="Trinh C.T."/>
        </authorList>
    </citation>
    <scope>NUCLEOTIDE SEQUENCE [LARGE SCALE GENOMIC DNA]</scope>
    <source>
        <strain evidence="3 5">YB392</strain>
    </source>
</reference>
<dbReference type="GO" id="GO:0003729">
    <property type="term" value="F:mRNA binding"/>
    <property type="evidence" value="ECO:0007669"/>
    <property type="project" value="InterPro"/>
</dbReference>
<sequence length="239" mass="27726">MAAEQRKLLEQLMGTEALESIPTRQKIDLYDPKVCHSFTVGLCPHDLFVGMRFEKASCNKLHLEQHRMEYELLVEQGRNLTPLEKEYERELAKYVVECDRRIEEGQLKLEATHDEVNQIRELTEKLEALDGSIAMSVEEIKLLGELGEISRALAEMQQLDSKRAERALRERELAKMMTVAGFSGHQKLQVCPPCGAYLSRLDTDRRLADHFLGKMHLNYVTIRKEYARIKQKLRETGRR</sequence>
<gene>
    <name evidence="3" type="ORF">B0I71DRAFT_128863</name>
    <name evidence="2" type="ORF">YALI1_F34862g</name>
</gene>
<proteinExistence type="inferred from homology"/>
<dbReference type="InterPro" id="IPR004882">
    <property type="entry name" value="Luc7-rel"/>
</dbReference>
<dbReference type="OrthoDB" id="153872at2759"/>
<dbReference type="PANTHER" id="PTHR12375">
    <property type="entry name" value="RNA-BINDING PROTEIN LUC7-RELATED"/>
    <property type="match status" value="1"/>
</dbReference>
<dbReference type="Proteomes" id="UP000182444">
    <property type="component" value="Chromosome 1F"/>
</dbReference>
<dbReference type="VEuPathDB" id="FungiDB:YALI0_F27467g"/>
<dbReference type="AlphaFoldDB" id="A0A1D8NQ87"/>
<dbReference type="eggNOG" id="KOG0796">
    <property type="taxonomic scope" value="Eukaryota"/>
</dbReference>
<protein>
    <submittedName>
        <fullName evidence="2">Uncharacterized protein</fullName>
    </submittedName>
</protein>
<evidence type="ECO:0000313" key="4">
    <source>
        <dbReference type="Proteomes" id="UP000182444"/>
    </source>
</evidence>
<dbReference type="Proteomes" id="UP000256601">
    <property type="component" value="Unassembled WGS sequence"/>
</dbReference>
<evidence type="ECO:0000256" key="1">
    <source>
        <dbReference type="ARBA" id="ARBA00005655"/>
    </source>
</evidence>
<dbReference type="GeneID" id="2908696"/>
<dbReference type="EMBL" id="CP017558">
    <property type="protein sequence ID" value="AOW07784.1"/>
    <property type="molecule type" value="Genomic_DNA"/>
</dbReference>
<dbReference type="Pfam" id="PF03194">
    <property type="entry name" value="LUC7"/>
    <property type="match status" value="1"/>
</dbReference>
<evidence type="ECO:0000313" key="5">
    <source>
        <dbReference type="Proteomes" id="UP000256601"/>
    </source>
</evidence>
<accession>A0A1D8NQ87</accession>
<reference evidence="2 4" key="1">
    <citation type="journal article" date="2016" name="PLoS ONE">
        <title>Sequence Assembly of Yarrowia lipolytica Strain W29/CLIB89 Shows Transposable Element Diversity.</title>
        <authorList>
            <person name="Magnan C."/>
            <person name="Yu J."/>
            <person name="Chang I."/>
            <person name="Jahn E."/>
            <person name="Kanomata Y."/>
            <person name="Wu J."/>
            <person name="Zeller M."/>
            <person name="Oakes M."/>
            <person name="Baldi P."/>
            <person name="Sandmeyer S."/>
        </authorList>
    </citation>
    <scope>NUCLEOTIDE SEQUENCE [LARGE SCALE GENOMIC DNA]</scope>
    <source>
        <strain evidence="2">CLIB89</strain>
        <strain evidence="4">CLIB89(W29)</strain>
    </source>
</reference>
<evidence type="ECO:0000313" key="3">
    <source>
        <dbReference type="EMBL" id="RDW27613.1"/>
    </source>
</evidence>
<comment type="similarity">
    <text evidence="1">Belongs to the Luc7 family.</text>
</comment>
<organism evidence="2 4">
    <name type="scientific">Yarrowia lipolytica</name>
    <name type="common">Candida lipolytica</name>
    <dbReference type="NCBI Taxonomy" id="4952"/>
    <lineage>
        <taxon>Eukaryota</taxon>
        <taxon>Fungi</taxon>
        <taxon>Dikarya</taxon>
        <taxon>Ascomycota</taxon>
        <taxon>Saccharomycotina</taxon>
        <taxon>Dipodascomycetes</taxon>
        <taxon>Dipodascales</taxon>
        <taxon>Dipodascales incertae sedis</taxon>
        <taxon>Yarrowia</taxon>
    </lineage>
</organism>
<dbReference type="VEuPathDB" id="FungiDB:YALI1_F34862g"/>